<dbReference type="EMBL" id="LNIX01000018">
    <property type="protein sequence ID" value="OXA44970.1"/>
    <property type="molecule type" value="Genomic_DNA"/>
</dbReference>
<dbReference type="Proteomes" id="UP000198287">
    <property type="component" value="Unassembled WGS sequence"/>
</dbReference>
<dbReference type="GO" id="GO:0008757">
    <property type="term" value="F:S-adenosylmethionine-dependent methyltransferase activity"/>
    <property type="evidence" value="ECO:0007669"/>
    <property type="project" value="UniProtKB-ARBA"/>
</dbReference>
<dbReference type="PROSITE" id="PS50280">
    <property type="entry name" value="SET"/>
    <property type="match status" value="1"/>
</dbReference>
<dbReference type="GO" id="GO:0008276">
    <property type="term" value="F:protein methyltransferase activity"/>
    <property type="evidence" value="ECO:0007669"/>
    <property type="project" value="UniProtKB-ARBA"/>
</dbReference>
<dbReference type="InterPro" id="IPR046341">
    <property type="entry name" value="SET_dom_sf"/>
</dbReference>
<dbReference type="SUPFAM" id="SSF82199">
    <property type="entry name" value="SET domain"/>
    <property type="match status" value="1"/>
</dbReference>
<reference evidence="2 3" key="1">
    <citation type="submission" date="2015-12" db="EMBL/GenBank/DDBJ databases">
        <title>The genome of Folsomia candida.</title>
        <authorList>
            <person name="Faddeeva A."/>
            <person name="Derks M.F."/>
            <person name="Anvar Y."/>
            <person name="Smit S."/>
            <person name="Van Straalen N."/>
            <person name="Roelofs D."/>
        </authorList>
    </citation>
    <scope>NUCLEOTIDE SEQUENCE [LARGE SCALE GENOMIC DNA]</scope>
    <source>
        <strain evidence="2 3">VU population</strain>
        <tissue evidence="2">Whole body</tissue>
    </source>
</reference>
<dbReference type="PANTHER" id="PTHR47643">
    <property type="entry name" value="TPR DOMAIN PROTEIN (AFU_ORTHOLOGUE AFUA_5G12710)"/>
    <property type="match status" value="1"/>
</dbReference>
<keyword evidence="3" id="KW-1185">Reference proteome</keyword>
<proteinExistence type="predicted"/>
<comment type="caution">
    <text evidence="2">The sequence shown here is derived from an EMBL/GenBank/DDBJ whole genome shotgun (WGS) entry which is preliminary data.</text>
</comment>
<gene>
    <name evidence="2" type="ORF">Fcan01_20303</name>
</gene>
<name>A0A226DIK8_FOLCA</name>
<dbReference type="AlphaFoldDB" id="A0A226DIK8"/>
<evidence type="ECO:0000313" key="2">
    <source>
        <dbReference type="EMBL" id="OXA44970.1"/>
    </source>
</evidence>
<dbReference type="SUPFAM" id="SSF48452">
    <property type="entry name" value="TPR-like"/>
    <property type="match status" value="1"/>
</dbReference>
<dbReference type="InterPro" id="IPR053209">
    <property type="entry name" value="Gramillin-biosynth_MTr"/>
</dbReference>
<protein>
    <submittedName>
        <fullName evidence="2">Translocation protein sec72</fullName>
    </submittedName>
</protein>
<evidence type="ECO:0000313" key="3">
    <source>
        <dbReference type="Proteomes" id="UP000198287"/>
    </source>
</evidence>
<dbReference type="InterPro" id="IPR001214">
    <property type="entry name" value="SET_dom"/>
</dbReference>
<dbReference type="GO" id="GO:0008170">
    <property type="term" value="F:N-methyltransferase activity"/>
    <property type="evidence" value="ECO:0007669"/>
    <property type="project" value="UniProtKB-ARBA"/>
</dbReference>
<dbReference type="CDD" id="cd20071">
    <property type="entry name" value="SET_SMYD"/>
    <property type="match status" value="1"/>
</dbReference>
<organism evidence="2 3">
    <name type="scientific">Folsomia candida</name>
    <name type="common">Springtail</name>
    <dbReference type="NCBI Taxonomy" id="158441"/>
    <lineage>
        <taxon>Eukaryota</taxon>
        <taxon>Metazoa</taxon>
        <taxon>Ecdysozoa</taxon>
        <taxon>Arthropoda</taxon>
        <taxon>Hexapoda</taxon>
        <taxon>Collembola</taxon>
        <taxon>Entomobryomorpha</taxon>
        <taxon>Isotomoidea</taxon>
        <taxon>Isotomidae</taxon>
        <taxon>Proisotominae</taxon>
        <taxon>Folsomia</taxon>
    </lineage>
</organism>
<dbReference type="InterPro" id="IPR011990">
    <property type="entry name" value="TPR-like_helical_dom_sf"/>
</dbReference>
<dbReference type="PANTHER" id="PTHR47643:SF2">
    <property type="entry name" value="TPR DOMAIN PROTEIN (AFU_ORTHOLOGUE AFUA_5G12710)"/>
    <property type="match status" value="1"/>
</dbReference>
<dbReference type="SMART" id="SM00028">
    <property type="entry name" value="TPR"/>
    <property type="match status" value="2"/>
</dbReference>
<accession>A0A226DIK8</accession>
<dbReference type="STRING" id="158441.A0A226DIK8"/>
<feature type="domain" description="SET" evidence="1">
    <location>
        <begin position="409"/>
        <end position="585"/>
    </location>
</feature>
<dbReference type="Gene3D" id="1.25.40.10">
    <property type="entry name" value="Tetratricopeptide repeat domain"/>
    <property type="match status" value="1"/>
</dbReference>
<dbReference type="Pfam" id="PF00856">
    <property type="entry name" value="SET"/>
    <property type="match status" value="1"/>
</dbReference>
<dbReference type="InterPro" id="IPR019734">
    <property type="entry name" value="TPR_rpt"/>
</dbReference>
<dbReference type="OrthoDB" id="433738at2759"/>
<evidence type="ECO:0000259" key="1">
    <source>
        <dbReference type="PROSITE" id="PS50280"/>
    </source>
</evidence>
<sequence>MGPKRMPGDVWVEREGNVVKLLRCRTAEESIGDVTTRQTVISAMARVHREVIDAEKYIKHPSNCKQMEFLLLPYPDNLSTYDDNMEVKLKMENCVSIETLVKNVGQVMKGKFFLCRTITTSSRIIGVDAGVEDPEGKRAMRLGLFNYSLDAKMGKSDFEAVLPLGTMLIVKNPVFKKSFDSSPIHGLIADNPADVEILSPKRMKVLFPGVKWESDLPEESRALLKSHPFWEFSPDQCDLEIATKLKNVGNKAFIEHRSTDAIRFYDVALEYLPDVEGEITPAVSTLLVDILSNKAAALIKLECFNSALICTGKALRINNGHVKAIFRHAKALIGLGRYSEGGEFLDEKLSQYASLGDDILRLRSTVPELLKPPGKEIIRALLSLRPTDCGYPQKDLPDGMVDRIPEFRGHVQLEKSKICDGEGLFATQDLELGTIILFCKPFAGLYVNPEEEKAFKQTTPTNQYLIGIVANKIWLDPQLGRDVYALWAGPKLKTLTDNEDPKMRKVDIVRISKICHFNFTGNNLDEDVTDCEDFISCGVWIPVSKINHSCIDANVIYFHHDTSLVMMVTTFKEVKKGEEILMSYINPFLPLERRNFMSHGAFICKCRLCELDRSESPALIAKRDQLIKSLAYDPDTNLYPFHPCLLAQDLETIAEVESLRAATPDLNFAMTCSGILTIAAVVLLAQCRYVECLSILEKMYAVIENVPTNCVHRAYAERILVCCMRMGKKKAVLEKWTEEVRKYCRLYAGTLDYVRVGKYPTIPEDLKKFGIEFFNDND</sequence>
<dbReference type="Gene3D" id="2.170.270.10">
    <property type="entry name" value="SET domain"/>
    <property type="match status" value="1"/>
</dbReference>